<feature type="transmembrane region" description="Helical" evidence="1">
    <location>
        <begin position="135"/>
        <end position="156"/>
    </location>
</feature>
<feature type="transmembrane region" description="Helical" evidence="1">
    <location>
        <begin position="168"/>
        <end position="189"/>
    </location>
</feature>
<feature type="transmembrane region" description="Helical" evidence="1">
    <location>
        <begin position="474"/>
        <end position="494"/>
    </location>
</feature>
<dbReference type="Proteomes" id="UP001589733">
    <property type="component" value="Unassembled WGS sequence"/>
</dbReference>
<feature type="transmembrane region" description="Helical" evidence="1">
    <location>
        <begin position="94"/>
        <end position="115"/>
    </location>
</feature>
<proteinExistence type="predicted"/>
<accession>A0ABV6B464</accession>
<feature type="transmembrane region" description="Helical" evidence="1">
    <location>
        <begin position="421"/>
        <end position="443"/>
    </location>
</feature>
<keyword evidence="1" id="KW-0472">Membrane</keyword>
<dbReference type="EMBL" id="JBHLYR010000063">
    <property type="protein sequence ID" value="MFB9994554.1"/>
    <property type="molecule type" value="Genomic_DNA"/>
</dbReference>
<organism evidence="2 3">
    <name type="scientific">Deinococcus oregonensis</name>
    <dbReference type="NCBI Taxonomy" id="1805970"/>
    <lineage>
        <taxon>Bacteria</taxon>
        <taxon>Thermotogati</taxon>
        <taxon>Deinococcota</taxon>
        <taxon>Deinococci</taxon>
        <taxon>Deinococcales</taxon>
        <taxon>Deinococcaceae</taxon>
        <taxon>Deinococcus</taxon>
    </lineage>
</organism>
<feature type="transmembrane region" description="Helical" evidence="1">
    <location>
        <begin position="195"/>
        <end position="215"/>
    </location>
</feature>
<feature type="transmembrane region" description="Helical" evidence="1">
    <location>
        <begin position="393"/>
        <end position="415"/>
    </location>
</feature>
<evidence type="ECO:0008006" key="4">
    <source>
        <dbReference type="Google" id="ProtNLM"/>
    </source>
</evidence>
<feature type="transmembrane region" description="Helical" evidence="1">
    <location>
        <begin position="250"/>
        <end position="268"/>
    </location>
</feature>
<keyword evidence="1" id="KW-1133">Transmembrane helix</keyword>
<feature type="transmembrane region" description="Helical" evidence="1">
    <location>
        <begin position="306"/>
        <end position="329"/>
    </location>
</feature>
<name>A0ABV6B464_9DEIO</name>
<evidence type="ECO:0000313" key="3">
    <source>
        <dbReference type="Proteomes" id="UP001589733"/>
    </source>
</evidence>
<feature type="transmembrane region" description="Helical" evidence="1">
    <location>
        <begin position="341"/>
        <end position="361"/>
    </location>
</feature>
<feature type="transmembrane region" description="Helical" evidence="1">
    <location>
        <begin position="220"/>
        <end position="238"/>
    </location>
</feature>
<evidence type="ECO:0000313" key="2">
    <source>
        <dbReference type="EMBL" id="MFB9994554.1"/>
    </source>
</evidence>
<protein>
    <recommendedName>
        <fullName evidence="4">ABC transporter permease</fullName>
    </recommendedName>
</protein>
<keyword evidence="1" id="KW-0812">Transmembrane</keyword>
<evidence type="ECO:0000256" key="1">
    <source>
        <dbReference type="SAM" id="Phobius"/>
    </source>
</evidence>
<gene>
    <name evidence="2" type="ORF">ACFFLM_21585</name>
</gene>
<feature type="transmembrane region" description="Helical" evidence="1">
    <location>
        <begin position="450"/>
        <end position="468"/>
    </location>
</feature>
<comment type="caution">
    <text evidence="2">The sequence shown here is derived from an EMBL/GenBank/DDBJ whole genome shotgun (WGS) entry which is preliminary data.</text>
</comment>
<sequence length="500" mass="51790">MASIQRGPERRSTDPLAVLSRHLNQDCLHALQPQELAAILEAEGYTDALIHERYGDPSVFACAERLFQLVPYRPPTLTHAAAASVRPNHIGRDLLRGVIYLLPAVWSPAVLALGWNGSQSSGLSSIQGAGLGLLISSFFGWGWMQSVAYLGYLGLATSPAETSRMLRWAGAGAVALTGVLAASAALLLGQDAAQVGVVALSIAAYLAAATTLLVLSSEILLVISLLPALTWTALQAAFSGGVVPSNAPQQAAAVLTLAVGLPVVAALYSSRPALIGAMQAAAARAQGAAMAAPSARRLGRAAWRRALPHAAYGWLCAGFLSLALLHPFAPSSGSADSAGMVGLSWSLAPLVLSMGVLELSVRRIHAALRKQAGTYGTVSGIVRASAWQVLKVCLQYAALLGAGYLLARMLAPAFGVQRPSWLLITGHLEVASALLLSGLLINFGALNRVLGAWAVGLAAQLALLLGHLDVASSYALSAGSVLALLLGLMWLALLDIRNLS</sequence>
<keyword evidence="3" id="KW-1185">Reference proteome</keyword>
<reference evidence="2 3" key="1">
    <citation type="submission" date="2024-09" db="EMBL/GenBank/DDBJ databases">
        <authorList>
            <person name="Sun Q."/>
            <person name="Mori K."/>
        </authorList>
    </citation>
    <scope>NUCLEOTIDE SEQUENCE [LARGE SCALE GENOMIC DNA]</scope>
    <source>
        <strain evidence="2 3">JCM 13503</strain>
    </source>
</reference>
<dbReference type="RefSeq" id="WP_380015585.1">
    <property type="nucleotide sequence ID" value="NZ_JBHLYR010000063.1"/>
</dbReference>